<dbReference type="PRINTS" id="PR00038">
    <property type="entry name" value="HTHLUXR"/>
</dbReference>
<dbReference type="InterPro" id="IPR016032">
    <property type="entry name" value="Sig_transdc_resp-reg_C-effctor"/>
</dbReference>
<keyword evidence="1" id="KW-0805">Transcription regulation</keyword>
<dbReference type="AlphaFoldDB" id="A0A3A8EPB5"/>
<dbReference type="PROSITE" id="PS50043">
    <property type="entry name" value="HTH_LUXR_2"/>
    <property type="match status" value="1"/>
</dbReference>
<evidence type="ECO:0000256" key="2">
    <source>
        <dbReference type="ARBA" id="ARBA00023125"/>
    </source>
</evidence>
<evidence type="ECO:0000256" key="1">
    <source>
        <dbReference type="ARBA" id="ARBA00023015"/>
    </source>
</evidence>
<dbReference type="GO" id="GO:0003677">
    <property type="term" value="F:DNA binding"/>
    <property type="evidence" value="ECO:0007669"/>
    <property type="project" value="UniProtKB-KW"/>
</dbReference>
<dbReference type="SUPFAM" id="SSF75516">
    <property type="entry name" value="Pheromone-binding domain of LuxR-like quorum-sensing transcription factors"/>
    <property type="match status" value="1"/>
</dbReference>
<dbReference type="RefSeq" id="WP_120384772.1">
    <property type="nucleotide sequence ID" value="NZ_RAXT01000036.1"/>
</dbReference>
<dbReference type="SMART" id="SM00421">
    <property type="entry name" value="HTH_LUXR"/>
    <property type="match status" value="1"/>
</dbReference>
<dbReference type="Gene3D" id="1.10.10.10">
    <property type="entry name" value="Winged helix-like DNA-binding domain superfamily/Winged helix DNA-binding domain"/>
    <property type="match status" value="1"/>
</dbReference>
<keyword evidence="6" id="KW-1185">Reference proteome</keyword>
<dbReference type="OrthoDB" id="9774661at2"/>
<dbReference type="InterPro" id="IPR000792">
    <property type="entry name" value="Tscrpt_reg_LuxR_C"/>
</dbReference>
<dbReference type="Pfam" id="PF03472">
    <property type="entry name" value="Autoind_bind"/>
    <property type="match status" value="1"/>
</dbReference>
<dbReference type="InterPro" id="IPR005143">
    <property type="entry name" value="TF_LuxR_autoind-bd_dom"/>
</dbReference>
<dbReference type="InterPro" id="IPR019941">
    <property type="entry name" value="Tscrpt_reg_LuxR_HchA-assoc"/>
</dbReference>
<dbReference type="Gene3D" id="3.30.450.80">
    <property type="entry name" value="Transcription factor LuxR-like, autoinducer-binding domain"/>
    <property type="match status" value="1"/>
</dbReference>
<accession>A0A3A8EPB5</accession>
<evidence type="ECO:0000259" key="4">
    <source>
        <dbReference type="PROSITE" id="PS50043"/>
    </source>
</evidence>
<name>A0A3A8EPB5_9GAMM</name>
<dbReference type="GO" id="GO:0006355">
    <property type="term" value="P:regulation of DNA-templated transcription"/>
    <property type="evidence" value="ECO:0007669"/>
    <property type="project" value="InterPro"/>
</dbReference>
<evidence type="ECO:0000256" key="3">
    <source>
        <dbReference type="ARBA" id="ARBA00023163"/>
    </source>
</evidence>
<keyword evidence="2" id="KW-0238">DNA-binding</keyword>
<protein>
    <submittedName>
        <fullName evidence="5">LuxR family transcriptional regulator</fullName>
    </submittedName>
</protein>
<keyword evidence="3" id="KW-0804">Transcription</keyword>
<comment type="caution">
    <text evidence="5">The sequence shown here is derived from an EMBL/GenBank/DDBJ whole genome shotgun (WGS) entry which is preliminary data.</text>
</comment>
<dbReference type="InterPro" id="IPR036693">
    <property type="entry name" value="TF_LuxR_autoind-bd_dom_sf"/>
</dbReference>
<organism evidence="5 6">
    <name type="scientific">Acinetobacter rongchengensis</name>
    <dbReference type="NCBI Taxonomy" id="2419601"/>
    <lineage>
        <taxon>Bacteria</taxon>
        <taxon>Pseudomonadati</taxon>
        <taxon>Pseudomonadota</taxon>
        <taxon>Gammaproteobacteria</taxon>
        <taxon>Moraxellales</taxon>
        <taxon>Moraxellaceae</taxon>
        <taxon>Acinetobacter</taxon>
    </lineage>
</organism>
<dbReference type="Pfam" id="PF00196">
    <property type="entry name" value="GerE"/>
    <property type="match status" value="1"/>
</dbReference>
<gene>
    <name evidence="5" type="ORF">D7V20_13825</name>
</gene>
<reference evidence="5 6" key="1">
    <citation type="submission" date="2018-09" db="EMBL/GenBank/DDBJ databases">
        <title>The draft genome of Acinetobacter spp. strains.</title>
        <authorList>
            <person name="Qin J."/>
            <person name="Feng Y."/>
            <person name="Zong Z."/>
        </authorList>
    </citation>
    <scope>NUCLEOTIDE SEQUENCE [LARGE SCALE GENOMIC DNA]</scope>
    <source>
        <strain evidence="5 6">WCHAc060115</strain>
    </source>
</reference>
<dbReference type="PANTHER" id="PTHR44688">
    <property type="entry name" value="DNA-BINDING TRANSCRIPTIONAL ACTIVATOR DEVR_DOSR"/>
    <property type="match status" value="1"/>
</dbReference>
<dbReference type="CDD" id="cd06170">
    <property type="entry name" value="LuxR_C_like"/>
    <property type="match status" value="1"/>
</dbReference>
<dbReference type="InterPro" id="IPR036388">
    <property type="entry name" value="WH-like_DNA-bd_sf"/>
</dbReference>
<evidence type="ECO:0000313" key="5">
    <source>
        <dbReference type="EMBL" id="RKG36727.1"/>
    </source>
</evidence>
<dbReference type="PANTHER" id="PTHR44688:SF16">
    <property type="entry name" value="DNA-BINDING TRANSCRIPTIONAL ACTIVATOR DEVR_DOSR"/>
    <property type="match status" value="1"/>
</dbReference>
<dbReference type="Proteomes" id="UP000280405">
    <property type="component" value="Unassembled WGS sequence"/>
</dbReference>
<proteinExistence type="predicted"/>
<dbReference type="NCBIfam" id="TIGR03541">
    <property type="entry name" value="reg_near_HchA"/>
    <property type="match status" value="1"/>
</dbReference>
<feature type="domain" description="HTH luxR-type" evidence="4">
    <location>
        <begin position="178"/>
        <end position="243"/>
    </location>
</feature>
<sequence length="247" mass="28643">MKILNQHQFAELFFQTTHQLRQACELDNIFDVIVEFAEKLNFDRIIICSVSPHNRNEFIDEIFFTYGDWGDQSNLDERETYLRRCPISRHIFEYDEPFFWAKTLNKEKSKESYRIIKNVKDLAEVNGVQIPIFGRTGLEGAISFAGEIVDMSADFSSILQAVSTVAFRQIQHKKDLHSIQNNGFLTVREKEVLKWTAIGHKHSDIADILKISTRTVENHLRNIRKRLGAKSTAQAISSALIRREIEL</sequence>
<dbReference type="SUPFAM" id="SSF46894">
    <property type="entry name" value="C-terminal effector domain of the bipartite response regulators"/>
    <property type="match status" value="1"/>
</dbReference>
<dbReference type="EMBL" id="RAXT01000036">
    <property type="protein sequence ID" value="RKG36727.1"/>
    <property type="molecule type" value="Genomic_DNA"/>
</dbReference>
<evidence type="ECO:0000313" key="6">
    <source>
        <dbReference type="Proteomes" id="UP000280405"/>
    </source>
</evidence>